<evidence type="ECO:0000313" key="6">
    <source>
        <dbReference type="Proteomes" id="UP001187192"/>
    </source>
</evidence>
<accession>A0AA88EDI9</accession>
<feature type="region of interest" description="Disordered" evidence="1">
    <location>
        <begin position="136"/>
        <end position="166"/>
    </location>
</feature>
<evidence type="ECO:0000256" key="1">
    <source>
        <dbReference type="SAM" id="MobiDB-lite"/>
    </source>
</evidence>
<dbReference type="Proteomes" id="UP001187192">
    <property type="component" value="Unassembled WGS sequence"/>
</dbReference>
<dbReference type="EMBL" id="BTGU01011759">
    <property type="protein sequence ID" value="GMN72837.1"/>
    <property type="molecule type" value="Genomic_DNA"/>
</dbReference>
<comment type="caution">
    <text evidence="4">The sequence shown here is derived from an EMBL/GenBank/DDBJ whole genome shotgun (WGS) entry which is preliminary data.</text>
</comment>
<feature type="region of interest" description="Disordered" evidence="1">
    <location>
        <begin position="1"/>
        <end position="21"/>
    </location>
</feature>
<keyword evidence="6" id="KW-1185">Reference proteome</keyword>
<protein>
    <submittedName>
        <fullName evidence="4">Uncharacterized protein</fullName>
    </submittedName>
</protein>
<feature type="compositionally biased region" description="Low complexity" evidence="1">
    <location>
        <begin position="148"/>
        <end position="166"/>
    </location>
</feature>
<evidence type="ECO:0000313" key="5">
    <source>
        <dbReference type="EMBL" id="GMN72850.1"/>
    </source>
</evidence>
<proteinExistence type="predicted"/>
<name>A0AA88EDI9_FICCA</name>
<evidence type="ECO:0000313" key="3">
    <source>
        <dbReference type="EMBL" id="GMN72837.1"/>
    </source>
</evidence>
<gene>
    <name evidence="2" type="ORF">TIFTF001_052925</name>
    <name evidence="3" type="ORF">TIFTF001_052928</name>
    <name evidence="4" type="ORF">TIFTF001_052929</name>
    <name evidence="5" type="ORF">TIFTF001_052932</name>
</gene>
<dbReference type="EMBL" id="BTGU01011758">
    <property type="protein sequence ID" value="GMN72832.1"/>
    <property type="molecule type" value="Genomic_DNA"/>
</dbReference>
<dbReference type="EMBL" id="BTGU01011760">
    <property type="protein sequence ID" value="GMN72842.1"/>
    <property type="molecule type" value="Genomic_DNA"/>
</dbReference>
<feature type="compositionally biased region" description="Basic and acidic residues" evidence="1">
    <location>
        <begin position="136"/>
        <end position="147"/>
    </location>
</feature>
<organism evidence="4 6">
    <name type="scientific">Ficus carica</name>
    <name type="common">Common fig</name>
    <dbReference type="NCBI Taxonomy" id="3494"/>
    <lineage>
        <taxon>Eukaryota</taxon>
        <taxon>Viridiplantae</taxon>
        <taxon>Streptophyta</taxon>
        <taxon>Embryophyta</taxon>
        <taxon>Tracheophyta</taxon>
        <taxon>Spermatophyta</taxon>
        <taxon>Magnoliopsida</taxon>
        <taxon>eudicotyledons</taxon>
        <taxon>Gunneridae</taxon>
        <taxon>Pentapetalae</taxon>
        <taxon>rosids</taxon>
        <taxon>fabids</taxon>
        <taxon>Rosales</taxon>
        <taxon>Moraceae</taxon>
        <taxon>Ficeae</taxon>
        <taxon>Ficus</taxon>
    </lineage>
</organism>
<reference evidence="4" key="1">
    <citation type="submission" date="2023-07" db="EMBL/GenBank/DDBJ databases">
        <title>draft genome sequence of fig (Ficus carica).</title>
        <authorList>
            <person name="Takahashi T."/>
            <person name="Nishimura K."/>
        </authorList>
    </citation>
    <scope>NUCLEOTIDE SEQUENCE</scope>
</reference>
<sequence length="166" mass="18003">MESRDNPLDRCQGSGGGGGRVPTINDRGGCWVSNLPPPLSLFSPPAVTVWVSDLQREIHILGPLSFPCKAIGESRYCESGHEPLCNCCRPFDPSEARPQRLWKCDLDITARFVSVAGVWTTRPFIGHGLNGTAAGRDLRSSGRRENEANNNVESVLSSSSPVTGRR</sequence>
<evidence type="ECO:0000313" key="2">
    <source>
        <dbReference type="EMBL" id="GMN72832.1"/>
    </source>
</evidence>
<dbReference type="EMBL" id="BTGU01011761">
    <property type="protein sequence ID" value="GMN72850.1"/>
    <property type="molecule type" value="Genomic_DNA"/>
</dbReference>
<evidence type="ECO:0000313" key="4">
    <source>
        <dbReference type="EMBL" id="GMN72842.1"/>
    </source>
</evidence>
<dbReference type="AlphaFoldDB" id="A0AA88EDI9"/>